<proteinExistence type="predicted"/>
<dbReference type="InterPro" id="IPR036192">
    <property type="entry name" value="Cell_div_ZapA-like_sf"/>
</dbReference>
<name>A0AA41Z9S8_9SPHN</name>
<dbReference type="RefSeq" id="WP_179511422.1">
    <property type="nucleotide sequence ID" value="NZ_JANFAV010000008.1"/>
</dbReference>
<dbReference type="InterPro" id="IPR007838">
    <property type="entry name" value="Cell_div_ZapA-like"/>
</dbReference>
<keyword evidence="1" id="KW-0132">Cell division</keyword>
<dbReference type="Pfam" id="PF05164">
    <property type="entry name" value="ZapA"/>
    <property type="match status" value="1"/>
</dbReference>
<dbReference type="GO" id="GO:0051301">
    <property type="term" value="P:cell division"/>
    <property type="evidence" value="ECO:0007669"/>
    <property type="project" value="UniProtKB-KW"/>
</dbReference>
<dbReference type="SUPFAM" id="SSF102829">
    <property type="entry name" value="Cell division protein ZapA-like"/>
    <property type="match status" value="1"/>
</dbReference>
<comment type="caution">
    <text evidence="1">The sequence shown here is derived from an EMBL/GenBank/DDBJ whole genome shotgun (WGS) entry which is preliminary data.</text>
</comment>
<accession>A0AA41Z9S8</accession>
<dbReference type="AlphaFoldDB" id="A0AA41Z9S8"/>
<keyword evidence="1" id="KW-0131">Cell cycle</keyword>
<sequence length="101" mass="10619">MATVTLEIGDHRWPVACRDGEEARLELLGSMIAERWPDAARAAGNSGTLQALLLAALMLADDLADAQSGGARTPEEADALAAVAEKLEALATRLEKRPANP</sequence>
<evidence type="ECO:0000313" key="2">
    <source>
        <dbReference type="Proteomes" id="UP001165565"/>
    </source>
</evidence>
<protein>
    <submittedName>
        <fullName evidence="1">Cell division protein ZapA</fullName>
    </submittedName>
</protein>
<dbReference type="EMBL" id="JANFAV010000008">
    <property type="protein sequence ID" value="MCW6535583.1"/>
    <property type="molecule type" value="Genomic_DNA"/>
</dbReference>
<keyword evidence="2" id="KW-1185">Reference proteome</keyword>
<evidence type="ECO:0000313" key="1">
    <source>
        <dbReference type="EMBL" id="MCW6535583.1"/>
    </source>
</evidence>
<gene>
    <name evidence="1" type="primary">zapA</name>
    <name evidence="1" type="ORF">NEE01_12410</name>
</gene>
<reference evidence="1" key="1">
    <citation type="submission" date="2022-06" db="EMBL/GenBank/DDBJ databases">
        <title>Sphingomonas sp. nov. isolated from rhizosphere soil of tomato.</title>
        <authorList>
            <person name="Dong H."/>
            <person name="Gao R."/>
        </authorList>
    </citation>
    <scope>NUCLEOTIDE SEQUENCE</scope>
    <source>
        <strain evidence="1">MMSM24</strain>
    </source>
</reference>
<organism evidence="1 2">
    <name type="scientific">Sphingomonas lycopersici</name>
    <dbReference type="NCBI Taxonomy" id="2951807"/>
    <lineage>
        <taxon>Bacteria</taxon>
        <taxon>Pseudomonadati</taxon>
        <taxon>Pseudomonadota</taxon>
        <taxon>Alphaproteobacteria</taxon>
        <taxon>Sphingomonadales</taxon>
        <taxon>Sphingomonadaceae</taxon>
        <taxon>Sphingomonas</taxon>
    </lineage>
</organism>
<dbReference type="Proteomes" id="UP001165565">
    <property type="component" value="Unassembled WGS sequence"/>
</dbReference>